<name>A0AAN8VAI8_9MAGN</name>
<accession>A0AAN8VAI8</accession>
<gene>
    <name evidence="1" type="ORF">RJ641_003166</name>
</gene>
<reference evidence="1 2" key="1">
    <citation type="submission" date="2023-12" db="EMBL/GenBank/DDBJ databases">
        <title>A high-quality genome assembly for Dillenia turbinata (Dilleniales).</title>
        <authorList>
            <person name="Chanderbali A."/>
        </authorList>
    </citation>
    <scope>NUCLEOTIDE SEQUENCE [LARGE SCALE GENOMIC DNA]</scope>
    <source>
        <strain evidence="1">LSX21</strain>
        <tissue evidence="1">Leaf</tissue>
    </source>
</reference>
<evidence type="ECO:0000313" key="2">
    <source>
        <dbReference type="Proteomes" id="UP001370490"/>
    </source>
</evidence>
<keyword evidence="2" id="KW-1185">Reference proteome</keyword>
<evidence type="ECO:0000313" key="1">
    <source>
        <dbReference type="EMBL" id="KAK6931373.1"/>
    </source>
</evidence>
<organism evidence="1 2">
    <name type="scientific">Dillenia turbinata</name>
    <dbReference type="NCBI Taxonomy" id="194707"/>
    <lineage>
        <taxon>Eukaryota</taxon>
        <taxon>Viridiplantae</taxon>
        <taxon>Streptophyta</taxon>
        <taxon>Embryophyta</taxon>
        <taxon>Tracheophyta</taxon>
        <taxon>Spermatophyta</taxon>
        <taxon>Magnoliopsida</taxon>
        <taxon>eudicotyledons</taxon>
        <taxon>Gunneridae</taxon>
        <taxon>Pentapetalae</taxon>
        <taxon>Dilleniales</taxon>
        <taxon>Dilleniaceae</taxon>
        <taxon>Dillenia</taxon>
    </lineage>
</organism>
<dbReference type="Proteomes" id="UP001370490">
    <property type="component" value="Unassembled WGS sequence"/>
</dbReference>
<dbReference type="AlphaFoldDB" id="A0AAN8VAI8"/>
<protein>
    <submittedName>
        <fullName evidence="1">Uncharacterized protein</fullName>
    </submittedName>
</protein>
<proteinExistence type="predicted"/>
<sequence length="83" mass="9840">MGFVETENIMDSIMEKLKELQLWLENIGEPLLDKFNGLFPPETRDERLHYCLLCRLEMFEKDPRSYHRNFGANPSIHVDLDTV</sequence>
<dbReference type="EMBL" id="JBAMMX010000011">
    <property type="protein sequence ID" value="KAK6931373.1"/>
    <property type="molecule type" value="Genomic_DNA"/>
</dbReference>
<comment type="caution">
    <text evidence="1">The sequence shown here is derived from an EMBL/GenBank/DDBJ whole genome shotgun (WGS) entry which is preliminary data.</text>
</comment>